<dbReference type="OrthoDB" id="478565at2"/>
<proteinExistence type="predicted"/>
<dbReference type="InterPro" id="IPR036259">
    <property type="entry name" value="MFS_trans_sf"/>
</dbReference>
<feature type="transmembrane region" description="Helical" evidence="6">
    <location>
        <begin position="267"/>
        <end position="286"/>
    </location>
</feature>
<keyword evidence="4 6" id="KW-1133">Transmembrane helix</keyword>
<feature type="transmembrane region" description="Helical" evidence="6">
    <location>
        <begin position="130"/>
        <end position="150"/>
    </location>
</feature>
<evidence type="ECO:0000256" key="4">
    <source>
        <dbReference type="ARBA" id="ARBA00022989"/>
    </source>
</evidence>
<keyword evidence="2" id="KW-0813">Transport</keyword>
<evidence type="ECO:0000313" key="9">
    <source>
        <dbReference type="Proteomes" id="UP000013523"/>
    </source>
</evidence>
<feature type="transmembrane region" description="Helical" evidence="6">
    <location>
        <begin position="77"/>
        <end position="94"/>
    </location>
</feature>
<evidence type="ECO:0000313" key="8">
    <source>
        <dbReference type="EMBL" id="AGK98045.1"/>
    </source>
</evidence>
<dbReference type="SUPFAM" id="SSF103473">
    <property type="entry name" value="MFS general substrate transporter"/>
    <property type="match status" value="1"/>
</dbReference>
<dbReference type="PATRIC" id="fig|86416.3.peg.3229"/>
<accession>R4KEL4</accession>
<feature type="transmembrane region" description="Helical" evidence="6">
    <location>
        <begin position="12"/>
        <end position="33"/>
    </location>
</feature>
<dbReference type="Proteomes" id="UP000013523">
    <property type="component" value="Chromosome"/>
</dbReference>
<dbReference type="RefSeq" id="WP_015616331.1">
    <property type="nucleotide sequence ID" value="NC_021182.1"/>
</dbReference>
<feature type="transmembrane region" description="Helical" evidence="6">
    <location>
        <begin position="238"/>
        <end position="258"/>
    </location>
</feature>
<gene>
    <name evidence="8" type="ORF">Clopa_3238</name>
</gene>
<feature type="transmembrane region" description="Helical" evidence="6">
    <location>
        <begin position="354"/>
        <end position="372"/>
    </location>
</feature>
<evidence type="ECO:0000256" key="6">
    <source>
        <dbReference type="SAM" id="Phobius"/>
    </source>
</evidence>
<feature type="transmembrane region" description="Helical" evidence="6">
    <location>
        <begin position="45"/>
        <end position="65"/>
    </location>
</feature>
<dbReference type="GO" id="GO:0005886">
    <property type="term" value="C:plasma membrane"/>
    <property type="evidence" value="ECO:0007669"/>
    <property type="project" value="UniProtKB-SubCell"/>
</dbReference>
<keyword evidence="5 6" id="KW-0472">Membrane</keyword>
<dbReference type="STRING" id="86416.Clopa_3238"/>
<comment type="subcellular location">
    <subcellularLocation>
        <location evidence="1">Cell membrane</location>
        <topology evidence="1">Multi-pass membrane protein</topology>
    </subcellularLocation>
</comment>
<dbReference type="PANTHER" id="PTHR23521">
    <property type="entry name" value="TRANSPORTER MFS SUPERFAMILY"/>
    <property type="match status" value="1"/>
</dbReference>
<keyword evidence="9" id="KW-1185">Reference proteome</keyword>
<dbReference type="PROSITE" id="PS50850">
    <property type="entry name" value="MFS"/>
    <property type="match status" value="1"/>
</dbReference>
<dbReference type="EMBL" id="CP003261">
    <property type="protein sequence ID" value="AGK98045.1"/>
    <property type="molecule type" value="Genomic_DNA"/>
</dbReference>
<dbReference type="InterPro" id="IPR020846">
    <property type="entry name" value="MFS_dom"/>
</dbReference>
<dbReference type="Gene3D" id="1.20.1250.20">
    <property type="entry name" value="MFS general substrate transporter like domains"/>
    <property type="match status" value="2"/>
</dbReference>
<evidence type="ECO:0000256" key="1">
    <source>
        <dbReference type="ARBA" id="ARBA00004651"/>
    </source>
</evidence>
<reference evidence="8 9" key="1">
    <citation type="submission" date="2012-01" db="EMBL/GenBank/DDBJ databases">
        <title>Complete sequence of chromosome of Clostridium pasteurianum BC1.</title>
        <authorList>
            <consortium name="US DOE Joint Genome Institute"/>
            <person name="Lucas S."/>
            <person name="Han J."/>
            <person name="Lapidus A."/>
            <person name="Cheng J.-F."/>
            <person name="Goodwin L."/>
            <person name="Pitluck S."/>
            <person name="Peters L."/>
            <person name="Mikhailova N."/>
            <person name="Teshima H."/>
            <person name="Detter J.C."/>
            <person name="Han C."/>
            <person name="Tapia R."/>
            <person name="Land M."/>
            <person name="Hauser L."/>
            <person name="Kyrpides N."/>
            <person name="Ivanova N."/>
            <person name="Pagani I."/>
            <person name="Dunn J."/>
            <person name="Taghavi S."/>
            <person name="Francis A."/>
            <person name="van der Lelie D."/>
            <person name="Woyke T."/>
        </authorList>
    </citation>
    <scope>NUCLEOTIDE SEQUENCE [LARGE SCALE GENOMIC DNA]</scope>
    <source>
        <strain evidence="8 9">BC1</strain>
    </source>
</reference>
<organism evidence="8 9">
    <name type="scientific">Clostridium pasteurianum BC1</name>
    <dbReference type="NCBI Taxonomy" id="86416"/>
    <lineage>
        <taxon>Bacteria</taxon>
        <taxon>Bacillati</taxon>
        <taxon>Bacillota</taxon>
        <taxon>Clostridia</taxon>
        <taxon>Eubacteriales</taxon>
        <taxon>Clostridiaceae</taxon>
        <taxon>Clostridium</taxon>
    </lineage>
</organism>
<feature type="transmembrane region" description="Helical" evidence="6">
    <location>
        <begin position="292"/>
        <end position="314"/>
    </location>
</feature>
<dbReference type="AlphaFoldDB" id="R4KEL4"/>
<dbReference type="InterPro" id="IPR011701">
    <property type="entry name" value="MFS"/>
</dbReference>
<name>R4KEL4_CLOPA</name>
<dbReference type="eggNOG" id="COG2814">
    <property type="taxonomic scope" value="Bacteria"/>
</dbReference>
<protein>
    <submittedName>
        <fullName evidence="8">Sugar phosphate permease</fullName>
    </submittedName>
</protein>
<dbReference type="Pfam" id="PF07690">
    <property type="entry name" value="MFS_1"/>
    <property type="match status" value="2"/>
</dbReference>
<keyword evidence="3 6" id="KW-0812">Transmembrane</keyword>
<dbReference type="HOGENOM" id="CLU_711048_0_0_9"/>
<feature type="domain" description="Major facilitator superfamily (MFS) profile" evidence="7">
    <location>
        <begin position="201"/>
        <end position="387"/>
    </location>
</feature>
<sequence length="387" mass="42380">MSEIVKLFNKNKWVIYLMAFLISSAIGIIIPLTSTHMSRNHVSDVLIGVISSVYFFTIALGTILINKKLKNRDLKKLISLGLLVSALCTLGFPMVSSAAVWFILMALMGFGVSFHLVGTQTALHRFTDDSIRGVVSGVYTLFFAFGFAFGTIGGPKIYEKDIWLSFIVGASFLLIAALLLYLKIKTKLTISTNSNNNVIKKISLSLQGAFSYGFIENTIASIYPLFLLQHKFTLSQMGYALGMFVIGGIVGTIPITYIGDRIGREKGLIISVLISISAFIGIIVFDELMYKLVFSFISGIGIGAIYPISMALGVQGLDNEEIISAASNFTFFYSFGCAAGPVLSSIAMNRLGNNYLFSISLILLIALLYNLFSKTKYGTDEFVFKCF</sequence>
<evidence type="ECO:0000259" key="7">
    <source>
        <dbReference type="PROSITE" id="PS50850"/>
    </source>
</evidence>
<feature type="transmembrane region" description="Helical" evidence="6">
    <location>
        <begin position="326"/>
        <end position="348"/>
    </location>
</feature>
<evidence type="ECO:0000256" key="2">
    <source>
        <dbReference type="ARBA" id="ARBA00022448"/>
    </source>
</evidence>
<dbReference type="KEGG" id="cpas:Clopa_3238"/>
<dbReference type="GO" id="GO:0022857">
    <property type="term" value="F:transmembrane transporter activity"/>
    <property type="evidence" value="ECO:0007669"/>
    <property type="project" value="InterPro"/>
</dbReference>
<feature type="transmembrane region" description="Helical" evidence="6">
    <location>
        <begin position="162"/>
        <end position="182"/>
    </location>
</feature>
<evidence type="ECO:0000256" key="5">
    <source>
        <dbReference type="ARBA" id="ARBA00023136"/>
    </source>
</evidence>
<feature type="transmembrane region" description="Helical" evidence="6">
    <location>
        <begin position="100"/>
        <end position="118"/>
    </location>
</feature>
<dbReference type="PANTHER" id="PTHR23521:SF2">
    <property type="entry name" value="TRANSPORTER MFS SUPERFAMILY"/>
    <property type="match status" value="1"/>
</dbReference>
<evidence type="ECO:0000256" key="3">
    <source>
        <dbReference type="ARBA" id="ARBA00022692"/>
    </source>
</evidence>